<sequence length="73" mass="8141">MAKQVNNNRAALNCFANSARCAVQIRSSMSLAIPFLDFLATLCAVKMSTWKKYVQMVVSLAASILRRFHAYVV</sequence>
<gene>
    <name evidence="1" type="ORF">OESDEN_06955</name>
</gene>
<keyword evidence="2" id="KW-1185">Reference proteome</keyword>
<accession>A0A0B1T7F8</accession>
<evidence type="ECO:0000313" key="1">
    <source>
        <dbReference type="EMBL" id="KHJ93139.1"/>
    </source>
</evidence>
<proteinExistence type="predicted"/>
<protein>
    <submittedName>
        <fullName evidence="1">Uncharacterized protein</fullName>
    </submittedName>
</protein>
<evidence type="ECO:0000313" key="2">
    <source>
        <dbReference type="Proteomes" id="UP000053660"/>
    </source>
</evidence>
<dbReference type="EMBL" id="KN550928">
    <property type="protein sequence ID" value="KHJ93139.1"/>
    <property type="molecule type" value="Genomic_DNA"/>
</dbReference>
<dbReference type="AlphaFoldDB" id="A0A0B1T7F8"/>
<organism evidence="1 2">
    <name type="scientific">Oesophagostomum dentatum</name>
    <name type="common">Nodular worm</name>
    <dbReference type="NCBI Taxonomy" id="61180"/>
    <lineage>
        <taxon>Eukaryota</taxon>
        <taxon>Metazoa</taxon>
        <taxon>Ecdysozoa</taxon>
        <taxon>Nematoda</taxon>
        <taxon>Chromadorea</taxon>
        <taxon>Rhabditida</taxon>
        <taxon>Rhabditina</taxon>
        <taxon>Rhabditomorpha</taxon>
        <taxon>Strongyloidea</taxon>
        <taxon>Strongylidae</taxon>
        <taxon>Oesophagostomum</taxon>
    </lineage>
</organism>
<dbReference type="Proteomes" id="UP000053660">
    <property type="component" value="Unassembled WGS sequence"/>
</dbReference>
<name>A0A0B1T7F8_OESDE</name>
<reference evidence="1 2" key="1">
    <citation type="submission" date="2014-03" db="EMBL/GenBank/DDBJ databases">
        <title>Draft genome of the hookworm Oesophagostomum dentatum.</title>
        <authorList>
            <person name="Mitreva M."/>
        </authorList>
    </citation>
    <scope>NUCLEOTIDE SEQUENCE [LARGE SCALE GENOMIC DNA]</scope>
    <source>
        <strain evidence="1 2">OD-Hann</strain>
    </source>
</reference>